<proteinExistence type="predicted"/>
<feature type="compositionally biased region" description="Basic and acidic residues" evidence="1">
    <location>
        <begin position="285"/>
        <end position="295"/>
    </location>
</feature>
<name>A0A831XPT3_9DEIN</name>
<organism evidence="2">
    <name type="scientific">Thermus islandicus</name>
    <dbReference type="NCBI Taxonomy" id="540988"/>
    <lineage>
        <taxon>Bacteria</taxon>
        <taxon>Thermotogati</taxon>
        <taxon>Deinococcota</taxon>
        <taxon>Deinococci</taxon>
        <taxon>Thermales</taxon>
        <taxon>Thermaceae</taxon>
        <taxon>Thermus</taxon>
    </lineage>
</organism>
<dbReference type="AlphaFoldDB" id="A0A831XPT3"/>
<feature type="region of interest" description="Disordered" evidence="1">
    <location>
        <begin position="117"/>
        <end position="303"/>
    </location>
</feature>
<comment type="caution">
    <text evidence="2">The sequence shown here is derived from an EMBL/GenBank/DDBJ whole genome shotgun (WGS) entry which is preliminary data.</text>
</comment>
<accession>A0A831XPT3</accession>
<reference evidence="2" key="1">
    <citation type="journal article" date="2020" name="mSystems">
        <title>Genome- and Community-Level Interaction Insights into Carbon Utilization and Element Cycling Functions of Hydrothermarchaeota in Hydrothermal Sediment.</title>
        <authorList>
            <person name="Zhou Z."/>
            <person name="Liu Y."/>
            <person name="Xu W."/>
            <person name="Pan J."/>
            <person name="Luo Z.H."/>
            <person name="Li M."/>
        </authorList>
    </citation>
    <scope>NUCLEOTIDE SEQUENCE [LARGE SCALE GENOMIC DNA]</scope>
    <source>
        <strain evidence="2">SpSt-189</strain>
    </source>
</reference>
<protein>
    <submittedName>
        <fullName evidence="2">Uncharacterized protein</fullName>
    </submittedName>
</protein>
<dbReference type="EMBL" id="DSHZ01000273">
    <property type="protein sequence ID" value="HEO42326.1"/>
    <property type="molecule type" value="Genomic_DNA"/>
</dbReference>
<feature type="compositionally biased region" description="Low complexity" evidence="1">
    <location>
        <begin position="199"/>
        <end position="210"/>
    </location>
</feature>
<feature type="compositionally biased region" description="Low complexity" evidence="1">
    <location>
        <begin position="254"/>
        <end position="263"/>
    </location>
</feature>
<evidence type="ECO:0000256" key="1">
    <source>
        <dbReference type="SAM" id="MobiDB-lite"/>
    </source>
</evidence>
<sequence length="323" mass="33116">MALMDPGFHRLYARRLAWRYRLLLALGLALLGLRYPGLALASPLALLLPARPFEGRALRAIARKSLAYPTALAYGEERLWQEARKVRVEPPPFPTGLLLAYLLVLLLALAPWKPLEGERPRPGHPPAPEAPPSGAEKGSAREASPAEEGPGPGKAPPREAAAPGAEGPGGKDGAQAPRKEPLGPGKGQEGPPSKAGRTAPAGNPAQGPAGKSPGGLQGKAPEEGPTPPVAPGKTGNAGSVNPEATTPLLAPGKSPSGPEAGLLSPGGEGGAGDLPAPWPGGRPPEGVRRGAEVYLERTPLPPEARELLRRYFGLEGAPAPPSP</sequence>
<feature type="compositionally biased region" description="Low complexity" evidence="1">
    <location>
        <begin position="132"/>
        <end position="149"/>
    </location>
</feature>
<gene>
    <name evidence="2" type="ORF">ENP09_05540</name>
</gene>
<evidence type="ECO:0000313" key="2">
    <source>
        <dbReference type="EMBL" id="HEO42326.1"/>
    </source>
</evidence>